<dbReference type="InterPro" id="IPR012430">
    <property type="entry name" value="TMEM43_fam"/>
</dbReference>
<evidence type="ECO:0000313" key="12">
    <source>
        <dbReference type="Proteomes" id="UP000242188"/>
    </source>
</evidence>
<keyword evidence="9" id="KW-0539">Nucleus</keyword>
<keyword evidence="5 10" id="KW-0812">Transmembrane</keyword>
<evidence type="ECO:0000256" key="7">
    <source>
        <dbReference type="ARBA" id="ARBA00022989"/>
    </source>
</evidence>
<feature type="transmembrane region" description="Helical" evidence="10">
    <location>
        <begin position="318"/>
        <end position="341"/>
    </location>
</feature>
<sequence length="408" mass="45345">MYRRNYPDDPGLHNMNDRHTRTTYRRNATFLERVGNSCAGILIGIVLLVVASGLLFWNEGRAVQTAQSLDEGLASVVPLDNTNVVFDHNHGKLVHLTGKLKTERVLTDPTYDIAVHSVHLRRTVEMFQWVEHQSKTEHNEGSHTRTETTYSYSQEWRSDLVRSAQFDSEFSHRNPTSMAVKSKTQTAHLVNVGQFQLSPGLVGKISNFRPVEAELIIKPNDPSIHVLDGLFIHSLNPTNPQAGDLRIKFEYAGLSGQSMMGDADSVSIVARQLGSELKGYNTIAGDTLELLYEGALSAKAMFAKEHSTNTVMTWAIRFGGWLLMFVGFGCLTSIVSTLVDWLPIIRELVAAGVTVLNLSMSISLSLTVIAIGWIRYRPLLGISLLALAATPFILSKFRRQHLGTARYP</sequence>
<evidence type="ECO:0000256" key="5">
    <source>
        <dbReference type="ARBA" id="ARBA00022692"/>
    </source>
</evidence>
<dbReference type="PANTHER" id="PTHR13416">
    <property type="match status" value="1"/>
</dbReference>
<evidence type="ECO:0000256" key="3">
    <source>
        <dbReference type="ARBA" id="ARBA00004586"/>
    </source>
</evidence>
<gene>
    <name evidence="11" type="ORF">KP79_PYT11641</name>
</gene>
<dbReference type="GO" id="GO:0071763">
    <property type="term" value="P:nuclear membrane organization"/>
    <property type="evidence" value="ECO:0007669"/>
    <property type="project" value="TreeGrafter"/>
</dbReference>
<comment type="caution">
    <text evidence="11">The sequence shown here is derived from an EMBL/GenBank/DDBJ whole genome shotgun (WGS) entry which is preliminary data.</text>
</comment>
<feature type="transmembrane region" description="Helical" evidence="10">
    <location>
        <begin position="379"/>
        <end position="397"/>
    </location>
</feature>
<evidence type="ECO:0000256" key="10">
    <source>
        <dbReference type="SAM" id="Phobius"/>
    </source>
</evidence>
<evidence type="ECO:0000256" key="4">
    <source>
        <dbReference type="ARBA" id="ARBA00006627"/>
    </source>
</evidence>
<reference evidence="11 12" key="1">
    <citation type="journal article" date="2017" name="Nat. Ecol. Evol.">
        <title>Scallop genome provides insights into evolution of bilaterian karyotype and development.</title>
        <authorList>
            <person name="Wang S."/>
            <person name="Zhang J."/>
            <person name="Jiao W."/>
            <person name="Li J."/>
            <person name="Xun X."/>
            <person name="Sun Y."/>
            <person name="Guo X."/>
            <person name="Huan P."/>
            <person name="Dong B."/>
            <person name="Zhang L."/>
            <person name="Hu X."/>
            <person name="Sun X."/>
            <person name="Wang J."/>
            <person name="Zhao C."/>
            <person name="Wang Y."/>
            <person name="Wang D."/>
            <person name="Huang X."/>
            <person name="Wang R."/>
            <person name="Lv J."/>
            <person name="Li Y."/>
            <person name="Zhang Z."/>
            <person name="Liu B."/>
            <person name="Lu W."/>
            <person name="Hui Y."/>
            <person name="Liang J."/>
            <person name="Zhou Z."/>
            <person name="Hou R."/>
            <person name="Li X."/>
            <person name="Liu Y."/>
            <person name="Li H."/>
            <person name="Ning X."/>
            <person name="Lin Y."/>
            <person name="Zhao L."/>
            <person name="Xing Q."/>
            <person name="Dou J."/>
            <person name="Li Y."/>
            <person name="Mao J."/>
            <person name="Guo H."/>
            <person name="Dou H."/>
            <person name="Li T."/>
            <person name="Mu C."/>
            <person name="Jiang W."/>
            <person name="Fu Q."/>
            <person name="Fu X."/>
            <person name="Miao Y."/>
            <person name="Liu J."/>
            <person name="Yu Q."/>
            <person name="Li R."/>
            <person name="Liao H."/>
            <person name="Li X."/>
            <person name="Kong Y."/>
            <person name="Jiang Z."/>
            <person name="Chourrout D."/>
            <person name="Li R."/>
            <person name="Bao Z."/>
        </authorList>
    </citation>
    <scope>NUCLEOTIDE SEQUENCE [LARGE SCALE GENOMIC DNA]</scope>
    <source>
        <strain evidence="11 12">PY_sf001</strain>
    </source>
</reference>
<dbReference type="GO" id="GO:0006629">
    <property type="term" value="P:lipid metabolic process"/>
    <property type="evidence" value="ECO:0007669"/>
    <property type="project" value="TreeGrafter"/>
</dbReference>
<keyword evidence="6" id="KW-0256">Endoplasmic reticulum</keyword>
<dbReference type="GO" id="GO:0005637">
    <property type="term" value="C:nuclear inner membrane"/>
    <property type="evidence" value="ECO:0007669"/>
    <property type="project" value="TreeGrafter"/>
</dbReference>
<evidence type="ECO:0000256" key="8">
    <source>
        <dbReference type="ARBA" id="ARBA00023136"/>
    </source>
</evidence>
<feature type="transmembrane region" description="Helical" evidence="10">
    <location>
        <begin position="348"/>
        <end position="373"/>
    </location>
</feature>
<evidence type="ECO:0000256" key="9">
    <source>
        <dbReference type="ARBA" id="ARBA00023242"/>
    </source>
</evidence>
<dbReference type="OrthoDB" id="410725at2759"/>
<evidence type="ECO:0000256" key="2">
    <source>
        <dbReference type="ARBA" id="ARBA00004259"/>
    </source>
</evidence>
<dbReference type="STRING" id="6573.A0A210R4P0"/>
<proteinExistence type="inferred from homology"/>
<accession>A0A210R4P0</accession>
<dbReference type="Proteomes" id="UP000242188">
    <property type="component" value="Unassembled WGS sequence"/>
</dbReference>
<dbReference type="EMBL" id="NEDP02000459">
    <property type="protein sequence ID" value="OWF55861.1"/>
    <property type="molecule type" value="Genomic_DNA"/>
</dbReference>
<dbReference type="PANTHER" id="PTHR13416:SF2">
    <property type="entry name" value="TRANSMEMBRANE PROTEIN 43"/>
    <property type="match status" value="1"/>
</dbReference>
<evidence type="ECO:0000313" key="11">
    <source>
        <dbReference type="EMBL" id="OWF55861.1"/>
    </source>
</evidence>
<organism evidence="11 12">
    <name type="scientific">Mizuhopecten yessoensis</name>
    <name type="common">Japanese scallop</name>
    <name type="synonym">Patinopecten yessoensis</name>
    <dbReference type="NCBI Taxonomy" id="6573"/>
    <lineage>
        <taxon>Eukaryota</taxon>
        <taxon>Metazoa</taxon>
        <taxon>Spiralia</taxon>
        <taxon>Lophotrochozoa</taxon>
        <taxon>Mollusca</taxon>
        <taxon>Bivalvia</taxon>
        <taxon>Autobranchia</taxon>
        <taxon>Pteriomorphia</taxon>
        <taxon>Pectinida</taxon>
        <taxon>Pectinoidea</taxon>
        <taxon>Pectinidae</taxon>
        <taxon>Mizuhopecten</taxon>
    </lineage>
</organism>
<feature type="transmembrane region" description="Helical" evidence="10">
    <location>
        <begin position="34"/>
        <end position="57"/>
    </location>
</feature>
<evidence type="ECO:0000256" key="1">
    <source>
        <dbReference type="ARBA" id="ARBA00004127"/>
    </source>
</evidence>
<dbReference type="AlphaFoldDB" id="A0A210R4P0"/>
<keyword evidence="7 10" id="KW-1133">Transmembrane helix</keyword>
<dbReference type="Pfam" id="PF07787">
    <property type="entry name" value="TMEM43"/>
    <property type="match status" value="1"/>
</dbReference>
<comment type="subcellular location">
    <subcellularLocation>
        <location evidence="1">Endomembrane system</location>
        <topology evidence="1">Multi-pass membrane protein</topology>
    </subcellularLocation>
    <subcellularLocation>
        <location evidence="3">Endoplasmic reticulum membrane</location>
    </subcellularLocation>
    <subcellularLocation>
        <location evidence="2">Nucleus envelope</location>
    </subcellularLocation>
</comment>
<protein>
    <submittedName>
        <fullName evidence="11">Transmembrane protein 43</fullName>
    </submittedName>
</protein>
<evidence type="ECO:0000256" key="6">
    <source>
        <dbReference type="ARBA" id="ARBA00022824"/>
    </source>
</evidence>
<dbReference type="GO" id="GO:0005789">
    <property type="term" value="C:endoplasmic reticulum membrane"/>
    <property type="evidence" value="ECO:0007669"/>
    <property type="project" value="UniProtKB-SubCell"/>
</dbReference>
<keyword evidence="12" id="KW-1185">Reference proteome</keyword>
<comment type="similarity">
    <text evidence="4">Belongs to the TMEM43 family.</text>
</comment>
<keyword evidence="8 10" id="KW-0472">Membrane</keyword>
<name>A0A210R4P0_MIZYE</name>